<evidence type="ECO:0000256" key="1">
    <source>
        <dbReference type="SAM" id="MobiDB-lite"/>
    </source>
</evidence>
<dbReference type="OrthoDB" id="10298968at2759"/>
<dbReference type="EMBL" id="CCYA01000276">
    <property type="protein sequence ID" value="CEH18993.1"/>
    <property type="molecule type" value="Genomic_DNA"/>
</dbReference>
<feature type="compositionally biased region" description="Polar residues" evidence="1">
    <location>
        <begin position="160"/>
        <end position="173"/>
    </location>
</feature>
<name>A0A0P1BS39_9BASI</name>
<feature type="compositionally biased region" description="Polar residues" evidence="1">
    <location>
        <begin position="127"/>
        <end position="149"/>
    </location>
</feature>
<proteinExistence type="predicted"/>
<sequence>MAHSKQQRLAGSELRQAQFSLQHFHWSCLSLQCVLIGVILAQLPASTLVGTFQEHGHLAQAVIKVIEETLAELGLALPRKPIFADLEGMCIWYLKVNTIIQKKVNENIRNEASTSAYLIEVKERGSSSETPNNSGNKAHQIVQQQTTNRKPQERGESDSHSSGTTPHSCTKTMNGPGIH</sequence>
<evidence type="ECO:0000313" key="2">
    <source>
        <dbReference type="EMBL" id="CEH18993.1"/>
    </source>
</evidence>
<keyword evidence="3" id="KW-1185">Reference proteome</keyword>
<evidence type="ECO:0000313" key="3">
    <source>
        <dbReference type="Proteomes" id="UP000054845"/>
    </source>
</evidence>
<feature type="compositionally biased region" description="Basic and acidic residues" evidence="1">
    <location>
        <begin position="150"/>
        <end position="159"/>
    </location>
</feature>
<reference evidence="2 3" key="1">
    <citation type="submission" date="2014-09" db="EMBL/GenBank/DDBJ databases">
        <authorList>
            <person name="Magalhaes I.L.F."/>
            <person name="Oliveira U."/>
            <person name="Santos F.R."/>
            <person name="Vidigal T.H.D.A."/>
            <person name="Brescovit A.D."/>
            <person name="Santos A.J."/>
        </authorList>
    </citation>
    <scope>NUCLEOTIDE SEQUENCE [LARGE SCALE GENOMIC DNA]</scope>
</reference>
<dbReference type="AlphaFoldDB" id="A0A0P1BS39"/>
<feature type="region of interest" description="Disordered" evidence="1">
    <location>
        <begin position="122"/>
        <end position="179"/>
    </location>
</feature>
<accession>A0A0P1BS39</accession>
<dbReference type="Proteomes" id="UP000054845">
    <property type="component" value="Unassembled WGS sequence"/>
</dbReference>
<protein>
    <submittedName>
        <fullName evidence="2">Uncharacterized protein</fullName>
    </submittedName>
</protein>
<organism evidence="2 3">
    <name type="scientific">Ceraceosorus bombacis</name>
    <dbReference type="NCBI Taxonomy" id="401625"/>
    <lineage>
        <taxon>Eukaryota</taxon>
        <taxon>Fungi</taxon>
        <taxon>Dikarya</taxon>
        <taxon>Basidiomycota</taxon>
        <taxon>Ustilaginomycotina</taxon>
        <taxon>Exobasidiomycetes</taxon>
        <taxon>Ceraceosorales</taxon>
        <taxon>Ceraceosoraceae</taxon>
        <taxon>Ceraceosorus</taxon>
    </lineage>
</organism>